<dbReference type="EC" id="1.14.11.27" evidence="1"/>
<reference evidence="1" key="1">
    <citation type="journal article" date="2022" name="bioRxiv">
        <title>Population genetic analysis of Ophidiomyces ophidiicola, the causative agent of snake fungal disease, indicates recent introductions to the USA.</title>
        <authorList>
            <person name="Ladner J.T."/>
            <person name="Palmer J.M."/>
            <person name="Ettinger C.L."/>
            <person name="Stajich J.E."/>
            <person name="Farrell T.M."/>
            <person name="Glorioso B.M."/>
            <person name="Lawson B."/>
            <person name="Price S.J."/>
            <person name="Stengle A.G."/>
            <person name="Grear D.A."/>
            <person name="Lorch J.M."/>
        </authorList>
    </citation>
    <scope>NUCLEOTIDE SEQUENCE</scope>
    <source>
        <strain evidence="1">NWHC 24266-5</strain>
    </source>
</reference>
<organism evidence="1">
    <name type="scientific">Ophidiomyces ophidiicola</name>
    <dbReference type="NCBI Taxonomy" id="1387563"/>
    <lineage>
        <taxon>Eukaryota</taxon>
        <taxon>Fungi</taxon>
        <taxon>Dikarya</taxon>
        <taxon>Ascomycota</taxon>
        <taxon>Pezizomycotina</taxon>
        <taxon>Eurotiomycetes</taxon>
        <taxon>Eurotiomycetidae</taxon>
        <taxon>Onygenales</taxon>
        <taxon>Onygenaceae</taxon>
        <taxon>Ophidiomyces</taxon>
    </lineage>
</organism>
<name>A0ACB8V550_9EURO</name>
<protein>
    <submittedName>
        <fullName evidence="1">GTPase of the mitochondrial inner membrane that associates with the large ribosomal subunit</fullName>
        <ecNumber evidence="1">1.14.11.27</ecNumber>
    </submittedName>
</protein>
<sequence>MASFSGNPTLMPFLYPCFLNGYSKVASVFFFNGSKSVKRTLCHRQFSRKTASSRYLDGSQDTPTTNRLNPSPSDYGRSIFQDRCTLRLHTGTGGNGCVSFLREKYISEGPPNGGNGGNGGSIYIQAVEGQTSLHKLARRGAIRAGHGKNGKGKLQGGQRGTDILINVPVGTVVREVGRYDPVAEKGRELRLSMGKMPEKEALRIFSSKREQWVLYPGSRPSDYITMELPVLPPPQRNSIAAMEPSAPIHLDLSERMEQPMLLAAGAIGGRGNPNFISKSNPRPLIATKGESGMMLELEFELKLLADVGLVGLPNAGKSTLLRSITNSRARIGNWAFTTLSPNIGTVVLDDFTGRSLIQSKLGMKQRSRFTIADIPGLVEGAHLDKGLGLGFLRHIERAGILVFVIDLSAGDAIQTLKSLWRELHKYQLLQEQDLNMDNGATFTNAAHSGNFDGPRVFDAYSDDFDSGLESSLKMHRRNLPELEGHPAYTKPWLVVGTKADLPKTQENFALLRAYLADVENGVVEHPSLHEDAWRKRLHSIPVSALNAEGVNAIPQAIIQLLDTD</sequence>
<proteinExistence type="predicted"/>
<keyword evidence="1" id="KW-0560">Oxidoreductase</keyword>
<dbReference type="EMBL" id="JALBCA010000004">
    <property type="protein sequence ID" value="KAI2392903.1"/>
    <property type="molecule type" value="Genomic_DNA"/>
</dbReference>
<comment type="caution">
    <text evidence="1">The sequence shown here is derived from an EMBL/GenBank/DDBJ whole genome shotgun (WGS) entry which is preliminary data.</text>
</comment>
<gene>
    <name evidence="1" type="primary">MTG2</name>
    <name evidence="1" type="ORF">LOY88_000368</name>
</gene>
<accession>A0ACB8V550</accession>
<evidence type="ECO:0000313" key="1">
    <source>
        <dbReference type="EMBL" id="KAI2392903.1"/>
    </source>
</evidence>